<dbReference type="SMART" id="SM00387">
    <property type="entry name" value="HATPase_c"/>
    <property type="match status" value="1"/>
</dbReference>
<protein>
    <recommendedName>
        <fullName evidence="3">histidine kinase</fullName>
        <ecNumber evidence="3">2.7.13.3</ecNumber>
    </recommendedName>
</protein>
<evidence type="ECO:0000256" key="7">
    <source>
        <dbReference type="ARBA" id="ARBA00022989"/>
    </source>
</evidence>
<evidence type="ECO:0000256" key="8">
    <source>
        <dbReference type="SAM" id="Phobius"/>
    </source>
</evidence>
<dbReference type="GO" id="GO:0005886">
    <property type="term" value="C:plasma membrane"/>
    <property type="evidence" value="ECO:0007669"/>
    <property type="project" value="UniProtKB-SubCell"/>
</dbReference>
<evidence type="ECO:0000256" key="1">
    <source>
        <dbReference type="ARBA" id="ARBA00000085"/>
    </source>
</evidence>
<dbReference type="InterPro" id="IPR029151">
    <property type="entry name" value="Sensor-like_sf"/>
</dbReference>
<evidence type="ECO:0000256" key="3">
    <source>
        <dbReference type="ARBA" id="ARBA00012438"/>
    </source>
</evidence>
<dbReference type="SMART" id="SM00388">
    <property type="entry name" value="HisKA"/>
    <property type="match status" value="1"/>
</dbReference>
<dbReference type="InterPro" id="IPR003594">
    <property type="entry name" value="HATPase_dom"/>
</dbReference>
<evidence type="ECO:0000256" key="5">
    <source>
        <dbReference type="ARBA" id="ARBA00022553"/>
    </source>
</evidence>
<dbReference type="PRINTS" id="PR00344">
    <property type="entry name" value="BCTRLSENSOR"/>
</dbReference>
<dbReference type="InterPro" id="IPR005467">
    <property type="entry name" value="His_kinase_dom"/>
</dbReference>
<dbReference type="PANTHER" id="PTHR43065">
    <property type="entry name" value="SENSOR HISTIDINE KINASE"/>
    <property type="match status" value="1"/>
</dbReference>
<dbReference type="Gene3D" id="1.10.287.130">
    <property type="match status" value="1"/>
</dbReference>
<dbReference type="InterPro" id="IPR004358">
    <property type="entry name" value="Sig_transdc_His_kin-like_C"/>
</dbReference>
<dbReference type="Gene3D" id="3.30.450.20">
    <property type="entry name" value="PAS domain"/>
    <property type="match status" value="2"/>
</dbReference>
<name>A0A4T1ZX70_9PSED</name>
<dbReference type="CDD" id="cd00082">
    <property type="entry name" value="HisKA"/>
    <property type="match status" value="1"/>
</dbReference>
<dbReference type="SUPFAM" id="SSF103190">
    <property type="entry name" value="Sensory domain-like"/>
    <property type="match status" value="2"/>
</dbReference>
<keyword evidence="8" id="KW-0472">Membrane</keyword>
<keyword evidence="7 8" id="KW-1133">Transmembrane helix</keyword>
<evidence type="ECO:0000259" key="9">
    <source>
        <dbReference type="PROSITE" id="PS50109"/>
    </source>
</evidence>
<accession>A0A4T1ZX70</accession>
<dbReference type="InterPro" id="IPR036097">
    <property type="entry name" value="HisK_dim/P_sf"/>
</dbReference>
<dbReference type="SUPFAM" id="SSF47384">
    <property type="entry name" value="Homodimeric domain of signal transducing histidine kinase"/>
    <property type="match status" value="1"/>
</dbReference>
<reference evidence="10 11" key="1">
    <citation type="submission" date="2018-10" db="EMBL/GenBank/DDBJ databases">
        <title>Pseudomonas leptonychotis sp. nov., isolated from Weddell seals in Antarctica.</title>
        <authorList>
            <person name="Novakova D."/>
            <person name="Svec P."/>
            <person name="Kralova S."/>
            <person name="Kristofova L."/>
            <person name="Zeman M."/>
            <person name="Pantucek R."/>
            <person name="Maslanova I."/>
            <person name="Sedlacek I."/>
        </authorList>
    </citation>
    <scope>NUCLEOTIDE SEQUENCE [LARGE SCALE GENOMIC DNA]</scope>
    <source>
        <strain evidence="10 11">CCM 8849</strain>
    </source>
</reference>
<evidence type="ECO:0000313" key="10">
    <source>
        <dbReference type="EMBL" id="TIH08352.1"/>
    </source>
</evidence>
<feature type="domain" description="Histidine kinase" evidence="9">
    <location>
        <begin position="400"/>
        <end position="631"/>
    </location>
</feature>
<sequence>MRQLRDSRLLSRPVRRNLMLLFVPWALLILVLMTLLYDRLLNARLEPLLRDQQNSLSEGVGVLSRHLATLRGNLRFLIQQPLLAEVLKNPSAENHSSLTQLFVEFSRSSAVYDQIRWLDEQGSEQVRIDWRDGEPRVRDQLQLQNQAQRYYFVETMNLPDGAFYLSRFDLNEESGVIEQPLKPTLRSAAPIFDKLGKRRGILILNYQGQVLLQRLAEVSKSYGNNLTLVDAEGYWMFAADKRDAWGFALGRPEATLASRFPNTWRRMQAMRSGVFSDHAGYWAFNAFDPYQRGSQAPEVSERWLLVSHLPLQQVEVLQWQVAWQVLLFAGVMLSLGLVGVLSLGFAEFERDQVRLALEFSSLALQQSNGELRDTVEQLQRTRGALLQAEKLSSLGTLVAGVAHELNTPIGAASMAASTLDKGNQSLQKSLREGLQRSVLERFVQRNDEGLAIILKSLTRMAQLTRAFKQLASDRASTEGRRFDLVELVQEVMLLFTPRLKQSQHQVVLELPPSVQLDSYPGPLGQILQNLIDNALIHAFDSGMNGVITVRVEHDRGRRECVIEVSDNGCGMSEEVLSKIFDPFFTTRRGRGGTGLGLYITHQLAVDILGAELQVRSAPGQGTKFRLRLPLA</sequence>
<keyword evidence="10" id="KW-0808">Transferase</keyword>
<comment type="caution">
    <text evidence="10">The sequence shown here is derived from an EMBL/GenBank/DDBJ whole genome shotgun (WGS) entry which is preliminary data.</text>
</comment>
<evidence type="ECO:0000313" key="11">
    <source>
        <dbReference type="Proteomes" id="UP000307541"/>
    </source>
</evidence>
<dbReference type="InterPro" id="IPR003661">
    <property type="entry name" value="HisK_dim/P_dom"/>
</dbReference>
<keyword evidence="4" id="KW-1003">Cell membrane</keyword>
<keyword evidence="10" id="KW-0418">Kinase</keyword>
<organism evidence="10 11">
    <name type="scientific">Pseudomonas leptonychotis</name>
    <dbReference type="NCBI Taxonomy" id="2448482"/>
    <lineage>
        <taxon>Bacteria</taxon>
        <taxon>Pseudomonadati</taxon>
        <taxon>Pseudomonadota</taxon>
        <taxon>Gammaproteobacteria</taxon>
        <taxon>Pseudomonadales</taxon>
        <taxon>Pseudomonadaceae</taxon>
        <taxon>Pseudomonas</taxon>
    </lineage>
</organism>
<dbReference type="SUPFAM" id="SSF55874">
    <property type="entry name" value="ATPase domain of HSP90 chaperone/DNA topoisomerase II/histidine kinase"/>
    <property type="match status" value="1"/>
</dbReference>
<keyword evidence="5" id="KW-0597">Phosphoprotein</keyword>
<proteinExistence type="predicted"/>
<evidence type="ECO:0000256" key="4">
    <source>
        <dbReference type="ARBA" id="ARBA00022475"/>
    </source>
</evidence>
<dbReference type="EC" id="2.7.13.3" evidence="3"/>
<gene>
    <name evidence="10" type="ORF">D8779_12630</name>
</gene>
<comment type="catalytic activity">
    <reaction evidence="1">
        <text>ATP + protein L-histidine = ADP + protein N-phospho-L-histidine.</text>
        <dbReference type="EC" id="2.7.13.3"/>
    </reaction>
</comment>
<dbReference type="InterPro" id="IPR036890">
    <property type="entry name" value="HATPase_C_sf"/>
</dbReference>
<dbReference type="Gene3D" id="3.30.565.10">
    <property type="entry name" value="Histidine kinase-like ATPase, C-terminal domain"/>
    <property type="match status" value="1"/>
</dbReference>
<comment type="subcellular location">
    <subcellularLocation>
        <location evidence="2">Cell membrane</location>
        <topology evidence="2">Multi-pass membrane protein</topology>
    </subcellularLocation>
</comment>
<dbReference type="Pfam" id="PF02518">
    <property type="entry name" value="HATPase_c"/>
    <property type="match status" value="1"/>
</dbReference>
<dbReference type="PROSITE" id="PS50109">
    <property type="entry name" value="HIS_KIN"/>
    <property type="match status" value="1"/>
</dbReference>
<keyword evidence="11" id="KW-1185">Reference proteome</keyword>
<dbReference type="Pfam" id="PF21623">
    <property type="entry name" value="HK_sensor_dom_bact"/>
    <property type="match status" value="1"/>
</dbReference>
<dbReference type="InterPro" id="IPR048760">
    <property type="entry name" value="VP0354-like_sensor_dom"/>
</dbReference>
<dbReference type="CDD" id="cd00075">
    <property type="entry name" value="HATPase"/>
    <property type="match status" value="1"/>
</dbReference>
<keyword evidence="6 8" id="KW-0812">Transmembrane</keyword>
<dbReference type="EMBL" id="RFLV01000002">
    <property type="protein sequence ID" value="TIH08352.1"/>
    <property type="molecule type" value="Genomic_DNA"/>
</dbReference>
<feature type="transmembrane region" description="Helical" evidence="8">
    <location>
        <begin position="20"/>
        <end position="37"/>
    </location>
</feature>
<evidence type="ECO:0000256" key="6">
    <source>
        <dbReference type="ARBA" id="ARBA00022692"/>
    </source>
</evidence>
<dbReference type="Proteomes" id="UP000307541">
    <property type="component" value="Unassembled WGS sequence"/>
</dbReference>
<evidence type="ECO:0000256" key="2">
    <source>
        <dbReference type="ARBA" id="ARBA00004651"/>
    </source>
</evidence>
<dbReference type="GO" id="GO:0000155">
    <property type="term" value="F:phosphorelay sensor kinase activity"/>
    <property type="evidence" value="ECO:0007669"/>
    <property type="project" value="InterPro"/>
</dbReference>
<dbReference type="AlphaFoldDB" id="A0A4T1ZX70"/>
<dbReference type="OrthoDB" id="2521613at2"/>